<evidence type="ECO:0000256" key="4">
    <source>
        <dbReference type="RuleBase" id="RU361185"/>
    </source>
</evidence>
<dbReference type="STRING" id="888832.HMPREF9420_2672"/>
<dbReference type="Gene3D" id="3.20.20.80">
    <property type="entry name" value="Glycosidases"/>
    <property type="match status" value="1"/>
</dbReference>
<gene>
    <name evidence="8" type="ORF">HMPREF9420_2672</name>
</gene>
<evidence type="ECO:0000256" key="1">
    <source>
        <dbReference type="ARBA" id="ARBA00007806"/>
    </source>
</evidence>
<evidence type="ECO:0000256" key="2">
    <source>
        <dbReference type="ARBA" id="ARBA00022801"/>
    </source>
</evidence>
<proteinExistence type="inferred from homology"/>
<organism evidence="8 9">
    <name type="scientific">Segatella salivae DSM 15606</name>
    <dbReference type="NCBI Taxonomy" id="888832"/>
    <lineage>
        <taxon>Bacteria</taxon>
        <taxon>Pseudomonadati</taxon>
        <taxon>Bacteroidota</taxon>
        <taxon>Bacteroidia</taxon>
        <taxon>Bacteroidales</taxon>
        <taxon>Prevotellaceae</taxon>
        <taxon>Segatella</taxon>
    </lineage>
</organism>
<dbReference type="InterPro" id="IPR048395">
    <property type="entry name" value="Glyco_hydro_31_C"/>
</dbReference>
<dbReference type="GO" id="GO:0005975">
    <property type="term" value="P:carbohydrate metabolic process"/>
    <property type="evidence" value="ECO:0007669"/>
    <property type="project" value="InterPro"/>
</dbReference>
<protein>
    <submittedName>
        <fullName evidence="8">Glycosyl hydrolase, family 31</fullName>
        <ecNumber evidence="8">3.2.1.-</ecNumber>
    </submittedName>
</protein>
<dbReference type="GO" id="GO:0004553">
    <property type="term" value="F:hydrolase activity, hydrolyzing O-glycosyl compounds"/>
    <property type="evidence" value="ECO:0007669"/>
    <property type="project" value="InterPro"/>
</dbReference>
<dbReference type="HOGENOM" id="CLU_008294_2_0_10"/>
<dbReference type="InterPro" id="IPR000322">
    <property type="entry name" value="Glyco_hydro_31_TIM"/>
</dbReference>
<dbReference type="SUPFAM" id="SSF51445">
    <property type="entry name" value="(Trans)glycosidases"/>
    <property type="match status" value="1"/>
</dbReference>
<dbReference type="InterPro" id="IPR050985">
    <property type="entry name" value="Alpha-glycosidase_related"/>
</dbReference>
<feature type="domain" description="Glycoside hydrolase family 31 TIM barrel" evidence="6">
    <location>
        <begin position="205"/>
        <end position="346"/>
    </location>
</feature>
<dbReference type="eggNOG" id="COG1501">
    <property type="taxonomic scope" value="Bacteria"/>
</dbReference>
<dbReference type="SUPFAM" id="SSF51011">
    <property type="entry name" value="Glycosyl hydrolase domain"/>
    <property type="match status" value="1"/>
</dbReference>
<sequence length="588" mass="67205">MENLFVAKADFPSLQMNCHFQNKGIQRLGQGGLTATARTSESSCRRKLIMLKEKTFYFIFMHLRYSFLLLMGLLCSSLQAQQRTDIPMLPNEAWWGGATALGSAMPFSSLAPFDLSNQNANNQVSGMLISDQGRFIWSDNPFIFSVNNNSIHLDSRYEKVGVKQQGKTLRDAYLGVMRKHFPPNGKLPDGLFFSNPQYNTWIELMYNQNQTDILNYARHIVDNGFPPGILMIDDNWQRYYGNFDFKEERFSNPRAMVDSLHDMGFKVMLWISPFVSADSPEYRALAKEGLLLRDATGNPAIIQWWNGQSACFDLTNPAALDYLEKTLRKMMHDYGIDGFKFDGGDNTFYDRADLRPFVHGARSVDQTKGWAELGCRFDFNEYRACWQMGNQPLVQRLGDKEYSWKAVQQLIPDMISAGLLGYGFACPDMIGGGSFASFLNIDADKFDQELIVRSTQVHTLMPMMQFSVAPWRILSAENLEIVRNMARLHVMKSPYITLCALESARTGEPIVRNLEYEFPHHGYANVKDQFMLGHELMVAPMTTSGTSRTIILPPGRWRDDQGRVWRGNRVIKQQVPLSRLPYFERIGK</sequence>
<keyword evidence="5" id="KW-0472">Membrane</keyword>
<dbReference type="InterPro" id="IPR013780">
    <property type="entry name" value="Glyco_hydro_b"/>
</dbReference>
<keyword evidence="5" id="KW-1133">Transmembrane helix</keyword>
<dbReference type="EC" id="3.2.1.-" evidence="8"/>
<dbReference type="Gene3D" id="2.60.40.1180">
    <property type="entry name" value="Golgi alpha-mannosidase II"/>
    <property type="match status" value="1"/>
</dbReference>
<accession>E6MT54</accession>
<keyword evidence="3 4" id="KW-0326">Glycosidase</keyword>
<keyword evidence="9" id="KW-1185">Reference proteome</keyword>
<dbReference type="PANTHER" id="PTHR43053">
    <property type="entry name" value="GLYCOSIDASE FAMILY 31"/>
    <property type="match status" value="1"/>
</dbReference>
<dbReference type="PANTHER" id="PTHR43053:SF4">
    <property type="entry name" value="MYOGENESIS-REGULATING GLYCOSIDASE"/>
    <property type="match status" value="1"/>
</dbReference>
<dbReference type="Proteomes" id="UP000003874">
    <property type="component" value="Unassembled WGS sequence"/>
</dbReference>
<comment type="caution">
    <text evidence="8">The sequence shown here is derived from an EMBL/GenBank/DDBJ whole genome shotgun (WGS) entry which is preliminary data.</text>
</comment>
<evidence type="ECO:0000259" key="7">
    <source>
        <dbReference type="Pfam" id="PF21365"/>
    </source>
</evidence>
<reference evidence="8 9" key="1">
    <citation type="submission" date="2010-12" db="EMBL/GenBank/DDBJ databases">
        <authorList>
            <person name="Muzny D."/>
            <person name="Qin X."/>
            <person name="Deng J."/>
            <person name="Jiang H."/>
            <person name="Liu Y."/>
            <person name="Qu J."/>
            <person name="Song X.-Z."/>
            <person name="Zhang L."/>
            <person name="Thornton R."/>
            <person name="Coyle M."/>
            <person name="Francisco L."/>
            <person name="Jackson L."/>
            <person name="Javaid M."/>
            <person name="Korchina V."/>
            <person name="Kovar C."/>
            <person name="Mata R."/>
            <person name="Mathew T."/>
            <person name="Ngo R."/>
            <person name="Nguyen L."/>
            <person name="Nguyen N."/>
            <person name="Okwuonu G."/>
            <person name="Ongeri F."/>
            <person name="Pham C."/>
            <person name="Simmons D."/>
            <person name="Wilczek-Boney K."/>
            <person name="Hale W."/>
            <person name="Jakkamsetti A."/>
            <person name="Pham P."/>
            <person name="Ruth R."/>
            <person name="San Lucas F."/>
            <person name="Warren J."/>
            <person name="Zhang J."/>
            <person name="Zhao Z."/>
            <person name="Zhou C."/>
            <person name="Zhu D."/>
            <person name="Lee S."/>
            <person name="Bess C."/>
            <person name="Blankenburg K."/>
            <person name="Forbes L."/>
            <person name="Fu Q."/>
            <person name="Gubbala S."/>
            <person name="Hirani K."/>
            <person name="Jayaseelan J.C."/>
            <person name="Lara F."/>
            <person name="Munidasa M."/>
            <person name="Palculict T."/>
            <person name="Patil S."/>
            <person name="Pu L.-L."/>
            <person name="Saada N."/>
            <person name="Tang L."/>
            <person name="Weissenberger G."/>
            <person name="Zhu Y."/>
            <person name="Hemphill L."/>
            <person name="Shang Y."/>
            <person name="Youmans B."/>
            <person name="Ayvaz T."/>
            <person name="Ross M."/>
            <person name="Santibanez J."/>
            <person name="Aqrawi P."/>
            <person name="Gross S."/>
            <person name="Joshi V."/>
            <person name="Fowler G."/>
            <person name="Nazareth L."/>
            <person name="Reid J."/>
            <person name="Worley K."/>
            <person name="Petrosino J."/>
            <person name="Highlander S."/>
            <person name="Gibbs R."/>
        </authorList>
    </citation>
    <scope>NUCLEOTIDE SEQUENCE [LARGE SCALE GENOMIC DNA]</scope>
    <source>
        <strain evidence="8 9">DSM 15606</strain>
    </source>
</reference>
<dbReference type="CDD" id="cd06592">
    <property type="entry name" value="GH31_NET37"/>
    <property type="match status" value="1"/>
</dbReference>
<dbReference type="AlphaFoldDB" id="E6MT54"/>
<dbReference type="Pfam" id="PF21365">
    <property type="entry name" value="Glyco_hydro_31_3rd"/>
    <property type="match status" value="1"/>
</dbReference>
<name>E6MT54_9BACT</name>
<dbReference type="InterPro" id="IPR017853">
    <property type="entry name" value="GH"/>
</dbReference>
<evidence type="ECO:0000313" key="9">
    <source>
        <dbReference type="Proteomes" id="UP000003874"/>
    </source>
</evidence>
<comment type="similarity">
    <text evidence="1 4">Belongs to the glycosyl hydrolase 31 family.</text>
</comment>
<evidence type="ECO:0000256" key="5">
    <source>
        <dbReference type="SAM" id="Phobius"/>
    </source>
</evidence>
<feature type="transmembrane region" description="Helical" evidence="5">
    <location>
        <begin position="55"/>
        <end position="74"/>
    </location>
</feature>
<dbReference type="Pfam" id="PF01055">
    <property type="entry name" value="Glyco_hydro_31_2nd"/>
    <property type="match status" value="1"/>
</dbReference>
<dbReference type="EMBL" id="AEQO01000205">
    <property type="protein sequence ID" value="EFV03108.1"/>
    <property type="molecule type" value="Genomic_DNA"/>
</dbReference>
<keyword evidence="2 4" id="KW-0378">Hydrolase</keyword>
<evidence type="ECO:0000313" key="8">
    <source>
        <dbReference type="EMBL" id="EFV03108.1"/>
    </source>
</evidence>
<keyword evidence="5" id="KW-0812">Transmembrane</keyword>
<evidence type="ECO:0000259" key="6">
    <source>
        <dbReference type="Pfam" id="PF01055"/>
    </source>
</evidence>
<evidence type="ECO:0000256" key="3">
    <source>
        <dbReference type="ARBA" id="ARBA00023295"/>
    </source>
</evidence>
<feature type="domain" description="Glycosyl hydrolase family 31 C-terminal" evidence="7">
    <location>
        <begin position="507"/>
        <end position="587"/>
    </location>
</feature>